<dbReference type="HAMAP" id="MF_00209">
    <property type="entry name" value="Inorganic_PPase"/>
    <property type="match status" value="1"/>
</dbReference>
<keyword evidence="4 5" id="KW-0460">Magnesium</keyword>
<evidence type="ECO:0000313" key="7">
    <source>
        <dbReference type="Proteomes" id="UP001204445"/>
    </source>
</evidence>
<comment type="function">
    <text evidence="5">Catalyzes the hydrolysis of inorganic pyrophosphate (PPi) forming two phosphate ions.</text>
</comment>
<dbReference type="GO" id="GO:0000287">
    <property type="term" value="F:magnesium ion binding"/>
    <property type="evidence" value="ECO:0007669"/>
    <property type="project" value="UniProtKB-UniRule"/>
</dbReference>
<feature type="binding site" evidence="5">
    <location>
        <position position="66"/>
    </location>
    <ligand>
        <name>Mg(2+)</name>
        <dbReference type="ChEBI" id="CHEBI:18420"/>
        <label>1</label>
    </ligand>
</feature>
<dbReference type="EMBL" id="JANUCT010000006">
    <property type="protein sequence ID" value="MCS3903071.1"/>
    <property type="molecule type" value="Genomic_DNA"/>
</dbReference>
<comment type="subcellular location">
    <subcellularLocation>
        <location evidence="5">Cytoplasm</location>
    </subcellularLocation>
</comment>
<feature type="binding site" evidence="5">
    <location>
        <position position="71"/>
    </location>
    <ligand>
        <name>Mg(2+)</name>
        <dbReference type="ChEBI" id="CHEBI:18420"/>
        <label>2</label>
    </ligand>
</feature>
<accession>A0AAE3L1E5</accession>
<comment type="similarity">
    <text evidence="5">Belongs to the PPase family.</text>
</comment>
<feature type="binding site" evidence="5">
    <location>
        <position position="44"/>
    </location>
    <ligand>
        <name>substrate</name>
    </ligand>
</feature>
<feature type="binding site" evidence="5">
    <location>
        <position position="56"/>
    </location>
    <ligand>
        <name>substrate</name>
    </ligand>
</feature>
<feature type="binding site" evidence="5">
    <location>
        <position position="142"/>
    </location>
    <ligand>
        <name>substrate</name>
    </ligand>
</feature>
<keyword evidence="5" id="KW-0963">Cytoplasm</keyword>
<feature type="binding site" evidence="5">
    <location>
        <position position="30"/>
    </location>
    <ligand>
        <name>substrate</name>
    </ligand>
</feature>
<keyword evidence="7" id="KW-1185">Reference proteome</keyword>
<keyword evidence="3 5" id="KW-0378">Hydrolase</keyword>
<proteinExistence type="inferred from homology"/>
<evidence type="ECO:0000313" key="6">
    <source>
        <dbReference type="EMBL" id="MCS3903071.1"/>
    </source>
</evidence>
<dbReference type="GO" id="GO:0006796">
    <property type="term" value="P:phosphate-containing compound metabolic process"/>
    <property type="evidence" value="ECO:0007669"/>
    <property type="project" value="InterPro"/>
</dbReference>
<evidence type="ECO:0000256" key="5">
    <source>
        <dbReference type="HAMAP-Rule" id="MF_00209"/>
    </source>
</evidence>
<dbReference type="RefSeq" id="WP_259054682.1">
    <property type="nucleotide sequence ID" value="NZ_JANUCT010000006.1"/>
</dbReference>
<feature type="binding site" evidence="5">
    <location>
        <position position="103"/>
    </location>
    <ligand>
        <name>Mg(2+)</name>
        <dbReference type="ChEBI" id="CHEBI:18420"/>
        <label>1</label>
    </ligand>
</feature>
<dbReference type="NCBIfam" id="NF002317">
    <property type="entry name" value="PRK01250.1"/>
    <property type="match status" value="1"/>
</dbReference>
<evidence type="ECO:0000256" key="3">
    <source>
        <dbReference type="ARBA" id="ARBA00022801"/>
    </source>
</evidence>
<dbReference type="Proteomes" id="UP001204445">
    <property type="component" value="Unassembled WGS sequence"/>
</dbReference>
<protein>
    <recommendedName>
        <fullName evidence="5">Inorganic pyrophosphatase</fullName>
        <ecNumber evidence="5">3.6.1.1</ecNumber>
    </recommendedName>
    <alternativeName>
        <fullName evidence="5">Pyrophosphate phospho-hydrolase</fullName>
        <shortName evidence="5">PPase</shortName>
    </alternativeName>
</protein>
<evidence type="ECO:0000256" key="4">
    <source>
        <dbReference type="ARBA" id="ARBA00022842"/>
    </source>
</evidence>
<comment type="cofactor">
    <cofactor evidence="1 5">
        <name>Mg(2+)</name>
        <dbReference type="ChEBI" id="CHEBI:18420"/>
    </cofactor>
</comment>
<dbReference type="Pfam" id="PF00719">
    <property type="entry name" value="Pyrophosphatase"/>
    <property type="match status" value="1"/>
</dbReference>
<comment type="catalytic activity">
    <reaction evidence="5">
        <text>diphosphate + H2O = 2 phosphate + H(+)</text>
        <dbReference type="Rhea" id="RHEA:24576"/>
        <dbReference type="ChEBI" id="CHEBI:15377"/>
        <dbReference type="ChEBI" id="CHEBI:15378"/>
        <dbReference type="ChEBI" id="CHEBI:33019"/>
        <dbReference type="ChEBI" id="CHEBI:43474"/>
        <dbReference type="EC" id="3.6.1.1"/>
    </reaction>
</comment>
<dbReference type="InterPro" id="IPR036649">
    <property type="entry name" value="Pyrophosphatase_sf"/>
</dbReference>
<dbReference type="CDD" id="cd00412">
    <property type="entry name" value="pyrophosphatase"/>
    <property type="match status" value="1"/>
</dbReference>
<sequence length="182" mass="20707">MNLDRVGPGDNPPDEINVVVEIPIYSEPVKYELDKDTGAMFVDRFLNTSMRYPCNYGYIPRTLSLDGDPVDIIVATPMPLIHGSVIRCRPIGVLEMEDEAGDDSKVLVVPISKVSKFHQNVDTHEDLQPALLDQISHFFEHYKDLEPNKWVKIRGWQGIDAARKEITDSLARYSDEPDKPHY</sequence>
<name>A0AAE3L1E5_9GAMM</name>
<comment type="caution">
    <text evidence="6">The sequence shown here is derived from an EMBL/GenBank/DDBJ whole genome shotgun (WGS) entry which is preliminary data.</text>
</comment>
<dbReference type="AlphaFoldDB" id="A0AAE3L1E5"/>
<evidence type="ECO:0000256" key="2">
    <source>
        <dbReference type="ARBA" id="ARBA00022723"/>
    </source>
</evidence>
<dbReference type="EC" id="3.6.1.1" evidence="5"/>
<dbReference type="PROSITE" id="PS00387">
    <property type="entry name" value="PPASE"/>
    <property type="match status" value="1"/>
</dbReference>
<feature type="binding site" evidence="5">
    <location>
        <position position="71"/>
    </location>
    <ligand>
        <name>Mg(2+)</name>
        <dbReference type="ChEBI" id="CHEBI:18420"/>
        <label>1</label>
    </ligand>
</feature>
<organism evidence="6 7">
    <name type="scientific">Methylohalomonas lacus</name>
    <dbReference type="NCBI Taxonomy" id="398773"/>
    <lineage>
        <taxon>Bacteria</taxon>
        <taxon>Pseudomonadati</taxon>
        <taxon>Pseudomonadota</taxon>
        <taxon>Gammaproteobacteria</taxon>
        <taxon>Methylohalomonadales</taxon>
        <taxon>Methylohalomonadaceae</taxon>
        <taxon>Methylohalomonas</taxon>
    </lineage>
</organism>
<gene>
    <name evidence="5" type="primary">ppa</name>
    <name evidence="6" type="ORF">J2T55_001088</name>
</gene>
<dbReference type="SUPFAM" id="SSF50324">
    <property type="entry name" value="Inorganic pyrophosphatase"/>
    <property type="match status" value="1"/>
</dbReference>
<reference evidence="6" key="1">
    <citation type="submission" date="2022-08" db="EMBL/GenBank/DDBJ databases">
        <title>Genomic Encyclopedia of Type Strains, Phase III (KMG-III): the genomes of soil and plant-associated and newly described type strains.</title>
        <authorList>
            <person name="Whitman W."/>
        </authorList>
    </citation>
    <scope>NUCLEOTIDE SEQUENCE</scope>
    <source>
        <strain evidence="6">HMT 1</strain>
    </source>
</reference>
<keyword evidence="2 5" id="KW-0479">Metal-binding</keyword>
<dbReference type="PANTHER" id="PTHR10286">
    <property type="entry name" value="INORGANIC PYROPHOSPHATASE"/>
    <property type="match status" value="1"/>
</dbReference>
<dbReference type="GO" id="GO:0005737">
    <property type="term" value="C:cytoplasm"/>
    <property type="evidence" value="ECO:0007669"/>
    <property type="project" value="UniProtKB-SubCell"/>
</dbReference>
<evidence type="ECO:0000256" key="1">
    <source>
        <dbReference type="ARBA" id="ARBA00001946"/>
    </source>
</evidence>
<comment type="subunit">
    <text evidence="5">Homohexamer.</text>
</comment>
<dbReference type="Gene3D" id="3.90.80.10">
    <property type="entry name" value="Inorganic pyrophosphatase"/>
    <property type="match status" value="1"/>
</dbReference>
<dbReference type="GO" id="GO:0004427">
    <property type="term" value="F:inorganic diphosphate phosphatase activity"/>
    <property type="evidence" value="ECO:0007669"/>
    <property type="project" value="UniProtKB-UniRule"/>
</dbReference>
<dbReference type="InterPro" id="IPR008162">
    <property type="entry name" value="Pyrophosphatase"/>
</dbReference>